<dbReference type="Proteomes" id="UP001060368">
    <property type="component" value="Chromosome"/>
</dbReference>
<dbReference type="RefSeq" id="WP_257741972.1">
    <property type="nucleotide sequence ID" value="NZ_CP096115.1"/>
</dbReference>
<proteinExistence type="predicted"/>
<evidence type="ECO:0000256" key="1">
    <source>
        <dbReference type="SAM" id="Phobius"/>
    </source>
</evidence>
<dbReference type="AlphaFoldDB" id="A0A9E7PQW9"/>
<dbReference type="KEGG" id="mend:L6E24_10685"/>
<feature type="transmembrane region" description="Helical" evidence="1">
    <location>
        <begin position="193"/>
        <end position="211"/>
    </location>
</feature>
<dbReference type="GeneID" id="74308172"/>
<feature type="transmembrane region" description="Helical" evidence="1">
    <location>
        <begin position="498"/>
        <end position="520"/>
    </location>
</feature>
<dbReference type="EMBL" id="CP096115">
    <property type="protein sequence ID" value="UUX91822.1"/>
    <property type="molecule type" value="Genomic_DNA"/>
</dbReference>
<organism evidence="2 3">
    <name type="scientific">Methanoplanus endosymbiosus</name>
    <dbReference type="NCBI Taxonomy" id="33865"/>
    <lineage>
        <taxon>Archaea</taxon>
        <taxon>Methanobacteriati</taxon>
        <taxon>Methanobacteriota</taxon>
        <taxon>Stenosarchaea group</taxon>
        <taxon>Methanomicrobia</taxon>
        <taxon>Methanomicrobiales</taxon>
        <taxon>Methanomicrobiaceae</taxon>
        <taxon>Methanoplanus</taxon>
    </lineage>
</organism>
<accession>A0A9E7PQW9</accession>
<feature type="transmembrane region" description="Helical" evidence="1">
    <location>
        <begin position="290"/>
        <end position="311"/>
    </location>
</feature>
<evidence type="ECO:0000313" key="3">
    <source>
        <dbReference type="Proteomes" id="UP001060368"/>
    </source>
</evidence>
<name>A0A9E7PQW9_9EURY</name>
<feature type="transmembrane region" description="Helical" evidence="1">
    <location>
        <begin position="395"/>
        <end position="421"/>
    </location>
</feature>
<dbReference type="PANTHER" id="PTHR35402:SF2">
    <property type="entry name" value="FLAGELLA ACCESSORY PROTEIN J"/>
    <property type="match status" value="1"/>
</dbReference>
<feature type="transmembrane region" description="Helical" evidence="1">
    <location>
        <begin position="237"/>
        <end position="270"/>
    </location>
</feature>
<dbReference type="NCBIfam" id="NF004703">
    <property type="entry name" value="PRK06041.1-1"/>
    <property type="match status" value="1"/>
</dbReference>
<dbReference type="PANTHER" id="PTHR35402">
    <property type="entry name" value="INTEGRAL MEMBRANE PROTEIN-RELATED"/>
    <property type="match status" value="1"/>
</dbReference>
<feature type="transmembrane region" description="Helical" evidence="1">
    <location>
        <begin position="159"/>
        <end position="181"/>
    </location>
</feature>
<sequence>MFEDLFASLKEKNGGNLPFEDTIKEIKKKISDIDDNKRMSNDLLFMVTYMASITHANVSRPEIFGYTSERKEYISTRAIKRVECFVKRWNYSYAESLRLVAERVRNEILESLLNRFGNSIESGVPDEEFLRSELATIRNVYRNSFEQGIEMLKKWGDAYIALMLSATVVSIIIMISVAIYAPDNLESTLNSSYFLTVGVSAFGIITMYKSIPDDQKCHGLEGMGSYEQQMIARLERVIVPMALVAGIILYILGINFGLICMLVGIMLAPLGYLGWIDDSNIISRDEDFTTFIRGLGSIMGGMGLTVGPALASVDRKSIHVLGPFIDAVYSKMNIGLDETLVWRKFIMETGSNLIYKYLGIFRDSINLGAGANEVAYIVSGSMLEQTLLRQKREMLATGFIVLLIPMHVAMIGIFAFLYNILITMSHAISSVLETFQETSAALSSSTSSVGGSMAGSINIFTNFPEDKMQTFIIISIMIVTVSNILAGKIVKGGHRYMYYFFGSVLLTLTGIMYIAAPIIVEMLFTIPGFEAI</sequence>
<feature type="transmembrane region" description="Helical" evidence="1">
    <location>
        <begin position="468"/>
        <end position="486"/>
    </location>
</feature>
<reference evidence="2" key="1">
    <citation type="submission" date="2022-04" db="EMBL/GenBank/DDBJ databases">
        <title>Complete genome of Methanoplanus endosymbiosus DSM 3599.</title>
        <authorList>
            <person name="Chen S.-C."/>
            <person name="You Y.-T."/>
            <person name="Zhou Y.-Z."/>
            <person name="Lai M.-C."/>
        </authorList>
    </citation>
    <scope>NUCLEOTIDE SEQUENCE</scope>
    <source>
        <strain evidence="2">DSM 3599</strain>
    </source>
</reference>
<dbReference type="InterPro" id="IPR056569">
    <property type="entry name" value="ArlJ-like"/>
</dbReference>
<evidence type="ECO:0000313" key="2">
    <source>
        <dbReference type="EMBL" id="UUX91822.1"/>
    </source>
</evidence>
<protein>
    <submittedName>
        <fullName evidence="2">Archaellar assembly protein FlaJ</fullName>
    </submittedName>
</protein>
<gene>
    <name evidence="2" type="primary">flaJ</name>
    <name evidence="2" type="ORF">L6E24_10685</name>
</gene>
<keyword evidence="1" id="KW-0472">Membrane</keyword>
<keyword evidence="1" id="KW-1133">Transmembrane helix</keyword>
<keyword evidence="1" id="KW-0812">Transmembrane</keyword>
<keyword evidence="3" id="KW-1185">Reference proteome</keyword>